<feature type="transmembrane region" description="Helical" evidence="1">
    <location>
        <begin position="58"/>
        <end position="77"/>
    </location>
</feature>
<feature type="transmembrane region" description="Helical" evidence="1">
    <location>
        <begin position="89"/>
        <end position="108"/>
    </location>
</feature>
<comment type="caution">
    <text evidence="3">The sequence shown here is derived from an EMBL/GenBank/DDBJ whole genome shotgun (WGS) entry which is preliminary data.</text>
</comment>
<protein>
    <submittedName>
        <fullName evidence="3">Putative membrane protein</fullName>
    </submittedName>
</protein>
<organism evidence="3 4">
    <name type="scientific">Candidatus Erwinia dacicola</name>
    <dbReference type="NCBI Taxonomy" id="252393"/>
    <lineage>
        <taxon>Bacteria</taxon>
        <taxon>Pseudomonadati</taxon>
        <taxon>Pseudomonadota</taxon>
        <taxon>Gammaproteobacteria</taxon>
        <taxon>Enterobacterales</taxon>
        <taxon>Erwiniaceae</taxon>
        <taxon>Erwinia</taxon>
    </lineage>
</organism>
<feature type="transmembrane region" description="Helical" evidence="1">
    <location>
        <begin position="245"/>
        <end position="264"/>
    </location>
</feature>
<evidence type="ECO:0000256" key="1">
    <source>
        <dbReference type="SAM" id="Phobius"/>
    </source>
</evidence>
<name>A0A328TQX0_9GAMM</name>
<sequence>MYFKSTVNADFANSPIVYREFITHGVSALYDWRPTPDSWYFSVYPINFLLFFIMNDDGITPLVLSTVIFTFVIAVAFYKLTGSVTNKALASLVFAGVVFMPQIMYTLGYVQHPFAHNSTSAYGALAFMLAAMSAKNNSVKITAMASLLSFIAISSDMWLAPAYLLPLVFGEIFLLRGGNRSYAHISIYLVVAVAGYLHVLPRIFNIDIQEVKIVGIDQMIVNFKMMLLIIGKTLNIFIIQSEMAWYASFCVWLVLLCYAVYSVFRMSDVMQYVASLVVLSILGISSSYILINQLIKPGSERFFVSLVPCAMAMCAFLCFKNKFRSVFVAVMCLFLATSIASHFNGKMYDHRKYNEFQEYTSFLDRHDLTYGYGEFWHNSIEIDWLTGGRIKIIPVYGDLKYGINVERVRPQTMRSWHTKSAIEKAPKRQFVAFSKGYVCPDVDVCTSLFVKKHGEPSEVLKWKYITLYVYNDGLKFF</sequence>
<feature type="transmembrane region" description="Helical" evidence="1">
    <location>
        <begin position="276"/>
        <end position="295"/>
    </location>
</feature>
<keyword evidence="4" id="KW-1185">Reference proteome</keyword>
<feature type="transmembrane region" description="Helical" evidence="1">
    <location>
        <begin position="181"/>
        <end position="200"/>
    </location>
</feature>
<keyword evidence="1" id="KW-1133">Transmembrane helix</keyword>
<keyword evidence="1" id="KW-0812">Transmembrane</keyword>
<evidence type="ECO:0000313" key="3">
    <source>
        <dbReference type="EMBL" id="RAP73017.1"/>
    </source>
</evidence>
<feature type="transmembrane region" description="Helical" evidence="1">
    <location>
        <begin position="221"/>
        <end position="239"/>
    </location>
</feature>
<evidence type="ECO:0000313" key="2">
    <source>
        <dbReference type="EMBL" id="RAP72778.1"/>
    </source>
</evidence>
<evidence type="ECO:0000313" key="4">
    <source>
        <dbReference type="Proteomes" id="UP000244334"/>
    </source>
</evidence>
<dbReference type="EMBL" id="LJAM02000006">
    <property type="protein sequence ID" value="RAP73017.1"/>
    <property type="molecule type" value="Genomic_DNA"/>
</dbReference>
<feature type="transmembrane region" description="Helical" evidence="1">
    <location>
        <begin position="146"/>
        <end position="169"/>
    </location>
</feature>
<feature type="transmembrane region" description="Helical" evidence="1">
    <location>
        <begin position="301"/>
        <end position="319"/>
    </location>
</feature>
<dbReference type="AlphaFoldDB" id="A0A328TQX0"/>
<keyword evidence="1" id="KW-0472">Membrane</keyword>
<reference evidence="3 4" key="1">
    <citation type="submission" date="2018-04" db="EMBL/GenBank/DDBJ databases">
        <title>Genomes of the Obligate Erwinia dacicola and Facultative Enterobacter sp. OLF Endosymbionts of the Olive Fruit fly, Bactrocera oleae.</title>
        <authorList>
            <person name="Estes A.M."/>
            <person name="Hearn D.J."/>
            <person name="Agarwal S."/>
            <person name="Pierson E.A."/>
            <person name="Dunning-Hotopp J.C."/>
        </authorList>
    </citation>
    <scope>NUCLEOTIDE SEQUENCE [LARGE SCALE GENOMIC DNA]</scope>
    <source>
        <strain evidence="3 4">Oroville</strain>
    </source>
</reference>
<proteinExistence type="predicted"/>
<accession>A0A328TQX0</accession>
<dbReference type="Proteomes" id="UP000244334">
    <property type="component" value="Unassembled WGS sequence"/>
</dbReference>
<feature type="transmembrane region" description="Helical" evidence="1">
    <location>
        <begin position="326"/>
        <end position="343"/>
    </location>
</feature>
<gene>
    <name evidence="3" type="ORF">ACZ87_00148</name>
    <name evidence="2" type="ORF">ACZ87_00392</name>
</gene>
<feature type="transmembrane region" description="Helical" evidence="1">
    <location>
        <begin position="114"/>
        <end position="134"/>
    </location>
</feature>
<dbReference type="EMBL" id="LJAM02000013">
    <property type="protein sequence ID" value="RAP72778.1"/>
    <property type="molecule type" value="Genomic_DNA"/>
</dbReference>